<dbReference type="EMBL" id="BMIR01000007">
    <property type="protein sequence ID" value="GGE40478.1"/>
    <property type="molecule type" value="Genomic_DNA"/>
</dbReference>
<dbReference type="InterPro" id="IPR000182">
    <property type="entry name" value="GNAT_dom"/>
</dbReference>
<dbReference type="AlphaFoldDB" id="A0A8J2YH44"/>
<feature type="domain" description="N-acetyltransferase" evidence="1">
    <location>
        <begin position="11"/>
        <end position="162"/>
    </location>
</feature>
<proteinExistence type="predicted"/>
<comment type="caution">
    <text evidence="2">The sequence shown here is derived from an EMBL/GenBank/DDBJ whole genome shotgun (WGS) entry which is preliminary data.</text>
</comment>
<evidence type="ECO:0000259" key="1">
    <source>
        <dbReference type="PROSITE" id="PS51186"/>
    </source>
</evidence>
<gene>
    <name evidence="2" type="ORF">GCM10011391_19060</name>
</gene>
<dbReference type="PROSITE" id="PS51186">
    <property type="entry name" value="GNAT"/>
    <property type="match status" value="1"/>
</dbReference>
<dbReference type="InterPro" id="IPR016181">
    <property type="entry name" value="Acyl_CoA_acyltransferase"/>
</dbReference>
<dbReference type="GO" id="GO:0016747">
    <property type="term" value="F:acyltransferase activity, transferring groups other than amino-acyl groups"/>
    <property type="evidence" value="ECO:0007669"/>
    <property type="project" value="InterPro"/>
</dbReference>
<dbReference type="RefSeq" id="WP_188692716.1">
    <property type="nucleotide sequence ID" value="NZ_BMIR01000007.1"/>
</dbReference>
<organism evidence="2 3">
    <name type="scientific">Pullulanibacillus camelliae</name>
    <dbReference type="NCBI Taxonomy" id="1707096"/>
    <lineage>
        <taxon>Bacteria</taxon>
        <taxon>Bacillati</taxon>
        <taxon>Bacillota</taxon>
        <taxon>Bacilli</taxon>
        <taxon>Bacillales</taxon>
        <taxon>Sporolactobacillaceae</taxon>
        <taxon>Pullulanibacillus</taxon>
    </lineage>
</organism>
<dbReference type="Gene3D" id="3.40.630.30">
    <property type="match status" value="1"/>
</dbReference>
<dbReference type="Pfam" id="PF00583">
    <property type="entry name" value="Acetyltransf_1"/>
    <property type="match status" value="1"/>
</dbReference>
<accession>A0A8J2YH44</accession>
<evidence type="ECO:0000313" key="2">
    <source>
        <dbReference type="EMBL" id="GGE40478.1"/>
    </source>
</evidence>
<evidence type="ECO:0000313" key="3">
    <source>
        <dbReference type="Proteomes" id="UP000628775"/>
    </source>
</evidence>
<reference evidence="2" key="1">
    <citation type="journal article" date="2014" name="Int. J. Syst. Evol. Microbiol.">
        <title>Complete genome sequence of Corynebacterium casei LMG S-19264T (=DSM 44701T), isolated from a smear-ripened cheese.</title>
        <authorList>
            <consortium name="US DOE Joint Genome Institute (JGI-PGF)"/>
            <person name="Walter F."/>
            <person name="Albersmeier A."/>
            <person name="Kalinowski J."/>
            <person name="Ruckert C."/>
        </authorList>
    </citation>
    <scope>NUCLEOTIDE SEQUENCE</scope>
    <source>
        <strain evidence="2">CGMCC 1.15371</strain>
    </source>
</reference>
<protein>
    <submittedName>
        <fullName evidence="2">N-acetyltransferase</fullName>
    </submittedName>
</protein>
<dbReference type="SUPFAM" id="SSF55729">
    <property type="entry name" value="Acyl-CoA N-acyltransferases (Nat)"/>
    <property type="match status" value="1"/>
</dbReference>
<sequence length="162" mass="18426">MSIISETAVALRFYDAKRDKEHLDYSLPEEQRPFTALPYEALQACEQDRKRMPITITVAEKSVGFFVLHHGSPIHEYTSSTSAFLLRAFSVDPNFQGRGYAKQAMLALPVFIRQHFPNFTEVVLAVNFNNKSAKALYEKVGFQVIGMREGKKGPQDIMRLLL</sequence>
<reference evidence="2" key="2">
    <citation type="submission" date="2020-09" db="EMBL/GenBank/DDBJ databases">
        <authorList>
            <person name="Sun Q."/>
            <person name="Zhou Y."/>
        </authorList>
    </citation>
    <scope>NUCLEOTIDE SEQUENCE</scope>
    <source>
        <strain evidence="2">CGMCC 1.15371</strain>
    </source>
</reference>
<keyword evidence="3" id="KW-1185">Reference proteome</keyword>
<name>A0A8J2YH44_9BACL</name>
<dbReference type="PANTHER" id="PTHR43328">
    <property type="entry name" value="ACETYLTRANSFERASE-RELATED"/>
    <property type="match status" value="1"/>
</dbReference>
<dbReference type="PANTHER" id="PTHR43328:SF1">
    <property type="entry name" value="N-ACETYLTRANSFERASE DOMAIN-CONTAINING PROTEIN"/>
    <property type="match status" value="1"/>
</dbReference>
<dbReference type="Proteomes" id="UP000628775">
    <property type="component" value="Unassembled WGS sequence"/>
</dbReference>